<dbReference type="InterPro" id="IPR008979">
    <property type="entry name" value="Galactose-bd-like_sf"/>
</dbReference>
<dbReference type="InterPro" id="IPR000421">
    <property type="entry name" value="FA58C"/>
</dbReference>
<dbReference type="GO" id="GO:0046872">
    <property type="term" value="F:metal ion binding"/>
    <property type="evidence" value="ECO:0007669"/>
    <property type="project" value="UniProtKB-KW"/>
</dbReference>
<dbReference type="InterPro" id="IPR039650">
    <property type="entry name" value="HdrA-like"/>
</dbReference>
<dbReference type="PANTHER" id="PTHR43498">
    <property type="entry name" value="FERREDOXIN:COB-COM HETERODISULFIDE REDUCTASE SUBUNIT A"/>
    <property type="match status" value="1"/>
</dbReference>
<dbReference type="GO" id="GO:0051536">
    <property type="term" value="F:iron-sulfur cluster binding"/>
    <property type="evidence" value="ECO:0007669"/>
    <property type="project" value="UniProtKB-KW"/>
</dbReference>
<feature type="domain" description="F5/8 type C" evidence="5">
    <location>
        <begin position="236"/>
        <end position="387"/>
    </location>
</feature>
<proteinExistence type="predicted"/>
<sequence length="392" mass="44415">DKPFPGRKEKGGIRKLGGWYWESGFYHDPIKKGEYIRDWNFRAMYGAWDALKNVDKAYPNHKLNWAAYIAGNRESRRLVGDVLLTEKDLITSKAYPDGCVPTSWWIDLHLPDGRYEKGFEGDAFISKVISKPEYRKYKRPYWIPYRCLYSRNVGNLFMAGRDISVSHIALGTVRVMRTTGMMGEVVGMAASLCKKHSTDPRGVYENYLAEFKDLMKRGVGKPPRPWARVPDETVTPKLPTWLKAAGENLARSAKVTVSSNHESGKYKASMINDGKAAPANNDLRWVSDANPPHRVELAWEEPRTISAVRIVSGWNQSGRIAGMLEDFSLQYHDGRQWKDIPGAKVTGNRRPDWSARFTPVRTQRIRLTVTAGPGGLARIWELEAYNPPASAK</sequence>
<protein>
    <recommendedName>
        <fullName evidence="5">F5/8 type C domain-containing protein</fullName>
    </recommendedName>
</protein>
<dbReference type="Pfam" id="PF12831">
    <property type="entry name" value="FAD_oxidored"/>
    <property type="match status" value="1"/>
</dbReference>
<dbReference type="Pfam" id="PF00754">
    <property type="entry name" value="F5_F8_type_C"/>
    <property type="match status" value="1"/>
</dbReference>
<feature type="non-terminal residue" evidence="6">
    <location>
        <position position="1"/>
    </location>
</feature>
<reference evidence="6" key="1">
    <citation type="journal article" date="2014" name="Front. Microbiol.">
        <title>High frequency of phylogenetically diverse reductive dehalogenase-homologous genes in deep subseafloor sedimentary metagenomes.</title>
        <authorList>
            <person name="Kawai M."/>
            <person name="Futagami T."/>
            <person name="Toyoda A."/>
            <person name="Takaki Y."/>
            <person name="Nishi S."/>
            <person name="Hori S."/>
            <person name="Arai W."/>
            <person name="Tsubouchi T."/>
            <person name="Morono Y."/>
            <person name="Uchiyama I."/>
            <person name="Ito T."/>
            <person name="Fujiyama A."/>
            <person name="Inagaki F."/>
            <person name="Takami H."/>
        </authorList>
    </citation>
    <scope>NUCLEOTIDE SEQUENCE</scope>
    <source>
        <strain evidence="6">Expedition CK06-06</strain>
    </source>
</reference>
<dbReference type="EMBL" id="BARS01006076">
    <property type="protein sequence ID" value="GAF82901.1"/>
    <property type="molecule type" value="Genomic_DNA"/>
</dbReference>
<evidence type="ECO:0000256" key="4">
    <source>
        <dbReference type="ARBA" id="ARBA00023014"/>
    </source>
</evidence>
<keyword evidence="1" id="KW-0479">Metal-binding</keyword>
<evidence type="ECO:0000256" key="3">
    <source>
        <dbReference type="ARBA" id="ARBA00023004"/>
    </source>
</evidence>
<dbReference type="Gene3D" id="2.60.120.260">
    <property type="entry name" value="Galactose-binding domain-like"/>
    <property type="match status" value="1"/>
</dbReference>
<gene>
    <name evidence="6" type="ORF">S01H1_11884</name>
</gene>
<evidence type="ECO:0000259" key="5">
    <source>
        <dbReference type="PROSITE" id="PS50022"/>
    </source>
</evidence>
<dbReference type="AlphaFoldDB" id="X0T6D9"/>
<keyword evidence="2" id="KW-0560">Oxidoreductase</keyword>
<dbReference type="SUPFAM" id="SSF49785">
    <property type="entry name" value="Galactose-binding domain-like"/>
    <property type="match status" value="1"/>
</dbReference>
<evidence type="ECO:0000256" key="2">
    <source>
        <dbReference type="ARBA" id="ARBA00023002"/>
    </source>
</evidence>
<dbReference type="PROSITE" id="PS50022">
    <property type="entry name" value="FA58C_3"/>
    <property type="match status" value="1"/>
</dbReference>
<evidence type="ECO:0000313" key="6">
    <source>
        <dbReference type="EMBL" id="GAF82901.1"/>
    </source>
</evidence>
<dbReference type="PANTHER" id="PTHR43498:SF1">
    <property type="entry name" value="COB--COM HETERODISULFIDE REDUCTASE IRON-SULFUR SUBUNIT A"/>
    <property type="match status" value="1"/>
</dbReference>
<keyword evidence="4" id="KW-0411">Iron-sulfur</keyword>
<evidence type="ECO:0000256" key="1">
    <source>
        <dbReference type="ARBA" id="ARBA00022723"/>
    </source>
</evidence>
<keyword evidence="3" id="KW-0408">Iron</keyword>
<dbReference type="GO" id="GO:0016491">
    <property type="term" value="F:oxidoreductase activity"/>
    <property type="evidence" value="ECO:0007669"/>
    <property type="project" value="UniProtKB-KW"/>
</dbReference>
<name>X0T6D9_9ZZZZ</name>
<accession>X0T6D9</accession>
<organism evidence="6">
    <name type="scientific">marine sediment metagenome</name>
    <dbReference type="NCBI Taxonomy" id="412755"/>
    <lineage>
        <taxon>unclassified sequences</taxon>
        <taxon>metagenomes</taxon>
        <taxon>ecological metagenomes</taxon>
    </lineage>
</organism>
<comment type="caution">
    <text evidence="6">The sequence shown here is derived from an EMBL/GenBank/DDBJ whole genome shotgun (WGS) entry which is preliminary data.</text>
</comment>